<evidence type="ECO:0000256" key="2">
    <source>
        <dbReference type="ARBA" id="ARBA00022679"/>
    </source>
</evidence>
<dbReference type="PANTHER" id="PTHR43591">
    <property type="entry name" value="METHYLTRANSFERASE"/>
    <property type="match status" value="1"/>
</dbReference>
<keyword evidence="2" id="KW-0808">Transferase</keyword>
<dbReference type="PANTHER" id="PTHR43591:SF24">
    <property type="entry name" value="2-METHOXY-6-POLYPRENYL-1,4-BENZOQUINOL METHYLASE, MITOCHONDRIAL"/>
    <property type="match status" value="1"/>
</dbReference>
<evidence type="ECO:0008006" key="5">
    <source>
        <dbReference type="Google" id="ProtNLM"/>
    </source>
</evidence>
<reference evidence="4" key="1">
    <citation type="submission" date="2018-05" db="EMBL/GenBank/DDBJ databases">
        <authorList>
            <person name="Lanie J.A."/>
            <person name="Ng W.-L."/>
            <person name="Kazmierczak K.M."/>
            <person name="Andrzejewski T.M."/>
            <person name="Davidsen T.M."/>
            <person name="Wayne K.J."/>
            <person name="Tettelin H."/>
            <person name="Glass J.I."/>
            <person name="Rusch D."/>
            <person name="Podicherti R."/>
            <person name="Tsui H.-C.T."/>
            <person name="Winkler M.E."/>
        </authorList>
    </citation>
    <scope>NUCLEOTIDE SEQUENCE</scope>
</reference>
<keyword evidence="1" id="KW-0489">Methyltransferase</keyword>
<dbReference type="GO" id="GO:0008425">
    <property type="term" value="F:2-methoxy-6-polyprenyl-1,4-benzoquinol methyltransferase activity"/>
    <property type="evidence" value="ECO:0007669"/>
    <property type="project" value="TreeGrafter"/>
</dbReference>
<dbReference type="EMBL" id="UINC01083509">
    <property type="protein sequence ID" value="SVC29284.1"/>
    <property type="molecule type" value="Genomic_DNA"/>
</dbReference>
<feature type="non-terminal residue" evidence="4">
    <location>
        <position position="1"/>
    </location>
</feature>
<evidence type="ECO:0000256" key="1">
    <source>
        <dbReference type="ARBA" id="ARBA00022603"/>
    </source>
</evidence>
<dbReference type="SUPFAM" id="SSF53335">
    <property type="entry name" value="S-adenosyl-L-methionine-dependent methyltransferases"/>
    <property type="match status" value="1"/>
</dbReference>
<keyword evidence="3" id="KW-0949">S-adenosyl-L-methionine</keyword>
<dbReference type="AlphaFoldDB" id="A0A382KWX4"/>
<dbReference type="InterPro" id="IPR029063">
    <property type="entry name" value="SAM-dependent_MTases_sf"/>
</dbReference>
<protein>
    <recommendedName>
        <fullName evidence="5">Methyltransferase domain-containing protein</fullName>
    </recommendedName>
</protein>
<proteinExistence type="predicted"/>
<dbReference type="Pfam" id="PF01209">
    <property type="entry name" value="Ubie_methyltran"/>
    <property type="match status" value="1"/>
</dbReference>
<dbReference type="GO" id="GO:0032259">
    <property type="term" value="P:methylation"/>
    <property type="evidence" value="ECO:0007669"/>
    <property type="project" value="UniProtKB-KW"/>
</dbReference>
<dbReference type="InterPro" id="IPR004033">
    <property type="entry name" value="UbiE/COQ5_MeTrFase"/>
</dbReference>
<organism evidence="4">
    <name type="scientific">marine metagenome</name>
    <dbReference type="NCBI Taxonomy" id="408172"/>
    <lineage>
        <taxon>unclassified sequences</taxon>
        <taxon>metagenomes</taxon>
        <taxon>ecological metagenomes</taxon>
    </lineage>
</organism>
<evidence type="ECO:0000256" key="3">
    <source>
        <dbReference type="ARBA" id="ARBA00022691"/>
    </source>
</evidence>
<accession>A0A382KWX4</accession>
<name>A0A382KWX4_9ZZZZ</name>
<gene>
    <name evidence="4" type="ORF">METZ01_LOCUS282138</name>
</gene>
<dbReference type="NCBIfam" id="TIGR01934">
    <property type="entry name" value="MenG_MenH_UbiE"/>
    <property type="match status" value="1"/>
</dbReference>
<dbReference type="Gene3D" id="3.40.50.150">
    <property type="entry name" value="Vaccinia Virus protein VP39"/>
    <property type="match status" value="1"/>
</dbReference>
<evidence type="ECO:0000313" key="4">
    <source>
        <dbReference type="EMBL" id="SVC29284.1"/>
    </source>
</evidence>
<dbReference type="CDD" id="cd02440">
    <property type="entry name" value="AdoMet_MTases"/>
    <property type="match status" value="1"/>
</dbReference>
<sequence length="186" mass="21085">HVLDLACGTGDITKLVYEKLGKHGHVTLCDINETMLNHGRDNLINKGIIKNIDYIRANAESLPFKDNSFDCVIIAFGLRNITNKNAALKSIYKKLKYGTQLVILEFSKVTIPFIDKLYLKYLFKFIPKLGKAVAKDEDSYRYLVESIRVHPDQKLLASMIEEAGFKNIKFHNLSAGIVAVHRGYKI</sequence>
<dbReference type="PROSITE" id="PS51608">
    <property type="entry name" value="SAM_MT_UBIE"/>
    <property type="match status" value="1"/>
</dbReference>